<dbReference type="PANTHER" id="PTHR15481">
    <property type="entry name" value="RIBONUCLEIC ACID BINDING PROTEIN S1"/>
    <property type="match status" value="1"/>
</dbReference>
<dbReference type="PANTHER" id="PTHR15481:SF0">
    <property type="entry name" value="LD23870P-RELATED"/>
    <property type="match status" value="1"/>
</dbReference>
<sequence length="263" mass="29801">NYFLGFAVDHRDRLVLQAAPVHHLARHHLVIREIQERGQPPVPVLAPHVVRRLKLGQNEEEAIVPVVVRHHPVAVASLFHQNVATAVAVVVVVVRLVVLLHAEDLLVDRQKDHPVVLRGRPVRPSVYRSGILVAIYAQEHLAEIFGMYGLIKSCDLPPERFYSHLHRGYGYVEYENAEDAEKALKYFDGGQIDGQVVSVELTLNRTVSRRSPARKSPVRRSPIRRRSPAARDRGNANANMIPLGSSRFNRSRSRSPRRRRSRS</sequence>
<dbReference type="GO" id="GO:0000398">
    <property type="term" value="P:mRNA splicing, via spliceosome"/>
    <property type="evidence" value="ECO:0007669"/>
    <property type="project" value="TreeGrafter"/>
</dbReference>
<dbReference type="SUPFAM" id="SSF54928">
    <property type="entry name" value="RNA-binding domain, RBD"/>
    <property type="match status" value="1"/>
</dbReference>
<evidence type="ECO:0000256" key="3">
    <source>
        <dbReference type="SAM" id="MobiDB-lite"/>
    </source>
</evidence>
<evidence type="ECO:0000259" key="4">
    <source>
        <dbReference type="PROSITE" id="PS50102"/>
    </source>
</evidence>
<reference evidence="7" key="1">
    <citation type="submission" date="2017-02" db="UniProtKB">
        <authorList>
            <consortium name="WormBaseParasite"/>
        </authorList>
    </citation>
    <scope>IDENTIFICATION</scope>
</reference>
<dbReference type="SMART" id="SM00360">
    <property type="entry name" value="RRM"/>
    <property type="match status" value="1"/>
</dbReference>
<feature type="domain" description="RRM" evidence="4">
    <location>
        <begin position="124"/>
        <end position="204"/>
    </location>
</feature>
<protein>
    <submittedName>
        <fullName evidence="7">RNA-binding protein with serine-rich domain 1 (inferred by orthology to a human protein)</fullName>
    </submittedName>
</protein>
<feature type="compositionally biased region" description="Basic residues" evidence="3">
    <location>
        <begin position="207"/>
        <end position="228"/>
    </location>
</feature>
<dbReference type="InterPro" id="IPR003954">
    <property type="entry name" value="RRM_euk-type"/>
</dbReference>
<evidence type="ECO:0000313" key="6">
    <source>
        <dbReference type="Proteomes" id="UP000271162"/>
    </source>
</evidence>
<dbReference type="Proteomes" id="UP000271162">
    <property type="component" value="Unassembled WGS sequence"/>
</dbReference>
<dbReference type="InterPro" id="IPR035979">
    <property type="entry name" value="RBD_domain_sf"/>
</dbReference>
<feature type="region of interest" description="Disordered" evidence="3">
    <location>
        <begin position="207"/>
        <end position="263"/>
    </location>
</feature>
<dbReference type="STRING" id="27835.A0A0N4YF84"/>
<dbReference type="AlphaFoldDB" id="A0A0N4YF84"/>
<evidence type="ECO:0000313" key="7">
    <source>
        <dbReference type="WBParaSite" id="NBR_0001540401-mRNA-1"/>
    </source>
</evidence>
<keyword evidence="6" id="KW-1185">Reference proteome</keyword>
<dbReference type="GO" id="GO:0005654">
    <property type="term" value="C:nucleoplasm"/>
    <property type="evidence" value="ECO:0007669"/>
    <property type="project" value="TreeGrafter"/>
</dbReference>
<dbReference type="WBParaSite" id="NBR_0001540401-mRNA-1">
    <property type="protein sequence ID" value="NBR_0001540401-mRNA-1"/>
    <property type="gene ID" value="NBR_0001540401"/>
</dbReference>
<evidence type="ECO:0000256" key="1">
    <source>
        <dbReference type="ARBA" id="ARBA00022884"/>
    </source>
</evidence>
<gene>
    <name evidence="5" type="ORF">NBR_LOCUS15405</name>
</gene>
<dbReference type="InterPro" id="IPR000504">
    <property type="entry name" value="RRM_dom"/>
</dbReference>
<accession>A0A0N4YF84</accession>
<keyword evidence="1 2" id="KW-0694">RNA-binding</keyword>
<organism evidence="7">
    <name type="scientific">Nippostrongylus brasiliensis</name>
    <name type="common">Rat hookworm</name>
    <dbReference type="NCBI Taxonomy" id="27835"/>
    <lineage>
        <taxon>Eukaryota</taxon>
        <taxon>Metazoa</taxon>
        <taxon>Ecdysozoa</taxon>
        <taxon>Nematoda</taxon>
        <taxon>Chromadorea</taxon>
        <taxon>Rhabditida</taxon>
        <taxon>Rhabditina</taxon>
        <taxon>Rhabditomorpha</taxon>
        <taxon>Strongyloidea</taxon>
        <taxon>Heligmosomidae</taxon>
        <taxon>Nippostrongylus</taxon>
    </lineage>
</organism>
<reference evidence="5 6" key="2">
    <citation type="submission" date="2018-11" db="EMBL/GenBank/DDBJ databases">
        <authorList>
            <consortium name="Pathogen Informatics"/>
        </authorList>
    </citation>
    <scope>NUCLEOTIDE SEQUENCE [LARGE SCALE GENOMIC DNA]</scope>
</reference>
<proteinExistence type="predicted"/>
<dbReference type="GO" id="GO:0003723">
    <property type="term" value="F:RNA binding"/>
    <property type="evidence" value="ECO:0007669"/>
    <property type="project" value="UniProtKB-UniRule"/>
</dbReference>
<dbReference type="Pfam" id="PF00076">
    <property type="entry name" value="RRM_1"/>
    <property type="match status" value="1"/>
</dbReference>
<dbReference type="GO" id="GO:0061574">
    <property type="term" value="C:ASAP complex"/>
    <property type="evidence" value="ECO:0007669"/>
    <property type="project" value="TreeGrafter"/>
</dbReference>
<dbReference type="SMART" id="SM00361">
    <property type="entry name" value="RRM_1"/>
    <property type="match status" value="1"/>
</dbReference>
<evidence type="ECO:0000256" key="2">
    <source>
        <dbReference type="PROSITE-ProRule" id="PRU00176"/>
    </source>
</evidence>
<name>A0A0N4YF84_NIPBR</name>
<dbReference type="Gene3D" id="3.30.70.330">
    <property type="match status" value="1"/>
</dbReference>
<feature type="compositionally biased region" description="Basic residues" evidence="3">
    <location>
        <begin position="249"/>
        <end position="263"/>
    </location>
</feature>
<dbReference type="InterPro" id="IPR012677">
    <property type="entry name" value="Nucleotide-bd_a/b_plait_sf"/>
</dbReference>
<dbReference type="PROSITE" id="PS50102">
    <property type="entry name" value="RRM"/>
    <property type="match status" value="1"/>
</dbReference>
<dbReference type="EMBL" id="UYSL01021724">
    <property type="protein sequence ID" value="VDL78999.1"/>
    <property type="molecule type" value="Genomic_DNA"/>
</dbReference>
<evidence type="ECO:0000313" key="5">
    <source>
        <dbReference type="EMBL" id="VDL78999.1"/>
    </source>
</evidence>
<dbReference type="GO" id="GO:0005737">
    <property type="term" value="C:cytoplasm"/>
    <property type="evidence" value="ECO:0007669"/>
    <property type="project" value="TreeGrafter"/>
</dbReference>